<dbReference type="Gene3D" id="3.30.70.250">
    <property type="entry name" value="Malonyl-CoA ACP transacylase, ACP-binding"/>
    <property type="match status" value="1"/>
</dbReference>
<dbReference type="RefSeq" id="WP_232190328.1">
    <property type="nucleotide sequence ID" value="NZ_JAIOAP010000034.1"/>
</dbReference>
<dbReference type="GO" id="GO:0004314">
    <property type="term" value="F:[acyl-carrier-protein] S-malonyltransferase activity"/>
    <property type="evidence" value="ECO:0007669"/>
    <property type="project" value="UniProtKB-EC"/>
</dbReference>
<evidence type="ECO:0000256" key="1">
    <source>
        <dbReference type="ARBA" id="ARBA00013258"/>
    </source>
</evidence>
<comment type="catalytic activity">
    <reaction evidence="4">
        <text>holo-[ACP] + malonyl-CoA = malonyl-[ACP] + CoA</text>
        <dbReference type="Rhea" id="RHEA:41792"/>
        <dbReference type="Rhea" id="RHEA-COMP:9623"/>
        <dbReference type="Rhea" id="RHEA-COMP:9685"/>
        <dbReference type="ChEBI" id="CHEBI:57287"/>
        <dbReference type="ChEBI" id="CHEBI:57384"/>
        <dbReference type="ChEBI" id="CHEBI:64479"/>
        <dbReference type="ChEBI" id="CHEBI:78449"/>
        <dbReference type="EC" id="2.3.1.39"/>
    </reaction>
</comment>
<accession>A0ABV1L4J4</accession>
<dbReference type="SUPFAM" id="SSF55048">
    <property type="entry name" value="Probable ACP-binding domain of malonyl-CoA ACP transacylase"/>
    <property type="match status" value="1"/>
</dbReference>
<evidence type="ECO:0000313" key="6">
    <source>
        <dbReference type="EMBL" id="MEQ4487176.1"/>
    </source>
</evidence>
<reference evidence="6 7" key="1">
    <citation type="journal article" date="2023" name="Genome Announc.">
        <title>Pan-Genome Analyses of the Genus Cohnella and Proposal of the Novel Species Cohnella silvisoli sp. nov., Isolated from Forest Soil.</title>
        <authorList>
            <person name="Wang C."/>
            <person name="Mao L."/>
            <person name="Bao G."/>
            <person name="Zhu H."/>
        </authorList>
    </citation>
    <scope>NUCLEOTIDE SEQUENCE [LARGE SCALE GENOMIC DNA]</scope>
    <source>
        <strain evidence="6 7">NL03-T5-1</strain>
    </source>
</reference>
<evidence type="ECO:0000259" key="5">
    <source>
        <dbReference type="SMART" id="SM00827"/>
    </source>
</evidence>
<dbReference type="InterPro" id="IPR001227">
    <property type="entry name" value="Ac_transferase_dom_sf"/>
</dbReference>
<dbReference type="InterPro" id="IPR016035">
    <property type="entry name" value="Acyl_Trfase/lysoPLipase"/>
</dbReference>
<dbReference type="Gene3D" id="3.40.366.10">
    <property type="entry name" value="Malonyl-Coenzyme A Acyl Carrier Protein, domain 2"/>
    <property type="match status" value="1"/>
</dbReference>
<dbReference type="PANTHER" id="PTHR42681:SF1">
    <property type="entry name" value="MALONYL-COA-ACYL CARRIER PROTEIN TRANSACYLASE, MITOCHONDRIAL"/>
    <property type="match status" value="1"/>
</dbReference>
<feature type="domain" description="Malonyl-CoA:ACP transacylase (MAT)" evidence="5">
    <location>
        <begin position="7"/>
        <end position="311"/>
    </location>
</feature>
<dbReference type="SMART" id="SM00827">
    <property type="entry name" value="PKS_AT"/>
    <property type="match status" value="1"/>
</dbReference>
<dbReference type="NCBIfam" id="TIGR00128">
    <property type="entry name" value="fabD"/>
    <property type="match status" value="1"/>
</dbReference>
<dbReference type="PANTHER" id="PTHR42681">
    <property type="entry name" value="MALONYL-COA-ACYL CARRIER PROTEIN TRANSACYLASE, MITOCHONDRIAL"/>
    <property type="match status" value="1"/>
</dbReference>
<name>A0ABV1L4J4_9BACL</name>
<dbReference type="Proteomes" id="UP001493487">
    <property type="component" value="Unassembled WGS sequence"/>
</dbReference>
<evidence type="ECO:0000256" key="4">
    <source>
        <dbReference type="ARBA" id="ARBA00048462"/>
    </source>
</evidence>
<keyword evidence="3 6" id="KW-0012">Acyltransferase</keyword>
<dbReference type="InterPro" id="IPR004410">
    <property type="entry name" value="Malonyl_CoA-ACP_transAc_FabD"/>
</dbReference>
<evidence type="ECO:0000256" key="2">
    <source>
        <dbReference type="ARBA" id="ARBA00022679"/>
    </source>
</evidence>
<sequence length="420" mass="45755">MTKIGMLFPGQGSQFVGMGATLAERHAIARRTFEEASETLGWDVMKLCAEGDSARLTETANAQPAILTYSVAAYRVLSAEWGVRPALGAGHSLGEFSALACSGVLAFPDAVSLVRKRGEFMESAGGNANGAMAAVSGISDERLGELLSQTSIGDSVIVLAGINSAMQRVVSGDRAALERLTLLLTDLSVRVTPLNVGAAFHSPYMKKASERLREQLEQCQFRAPEWPVLSNVTGLPHDGRPESLVRLLTRQLTEPVRWLSCMQEMHATGIDRVIESGPGSVLSRLWKSFSPETKTAYSDDMQGITTLMDNHRMAGYSDFLPRCLGIASATRNNRDDPDAYRIGVLEPYREVEKMAREQAEAGSLPTEEQLRKGWSMLQSMFDTKGTETAERIARLVRLLEQTGTSHLFRVSESINGGVEI</sequence>
<proteinExistence type="predicted"/>
<dbReference type="InterPro" id="IPR016036">
    <property type="entry name" value="Malonyl_transacylase_ACP-bd"/>
</dbReference>
<gene>
    <name evidence="6" type="primary">fabD</name>
    <name evidence="6" type="ORF">QJS35_32870</name>
</gene>
<evidence type="ECO:0000313" key="7">
    <source>
        <dbReference type="Proteomes" id="UP001493487"/>
    </source>
</evidence>
<organism evidence="6 7">
    <name type="scientific">Cohnella silvisoli</name>
    <dbReference type="NCBI Taxonomy" id="2873699"/>
    <lineage>
        <taxon>Bacteria</taxon>
        <taxon>Bacillati</taxon>
        <taxon>Bacillota</taxon>
        <taxon>Bacilli</taxon>
        <taxon>Bacillales</taxon>
        <taxon>Paenibacillaceae</taxon>
        <taxon>Cohnella</taxon>
    </lineage>
</organism>
<dbReference type="EC" id="2.3.1.39" evidence="1"/>
<keyword evidence="7" id="KW-1185">Reference proteome</keyword>
<protein>
    <recommendedName>
        <fullName evidence="1">[acyl-carrier-protein] S-malonyltransferase</fullName>
        <ecNumber evidence="1">2.3.1.39</ecNumber>
    </recommendedName>
</protein>
<dbReference type="Pfam" id="PF00698">
    <property type="entry name" value="Acyl_transf_1"/>
    <property type="match status" value="1"/>
</dbReference>
<dbReference type="InterPro" id="IPR014043">
    <property type="entry name" value="Acyl_transferase_dom"/>
</dbReference>
<comment type="caution">
    <text evidence="6">The sequence shown here is derived from an EMBL/GenBank/DDBJ whole genome shotgun (WGS) entry which is preliminary data.</text>
</comment>
<dbReference type="InterPro" id="IPR050858">
    <property type="entry name" value="Mal-CoA-ACP_Trans/PKS_FabD"/>
</dbReference>
<keyword evidence="2 6" id="KW-0808">Transferase</keyword>
<evidence type="ECO:0000256" key="3">
    <source>
        <dbReference type="ARBA" id="ARBA00023315"/>
    </source>
</evidence>
<dbReference type="EMBL" id="JASKHM010000032">
    <property type="protein sequence ID" value="MEQ4487176.1"/>
    <property type="molecule type" value="Genomic_DNA"/>
</dbReference>
<dbReference type="SUPFAM" id="SSF52151">
    <property type="entry name" value="FabD/lysophospholipase-like"/>
    <property type="match status" value="1"/>
</dbReference>